<evidence type="ECO:0000256" key="6">
    <source>
        <dbReference type="PROSITE-ProRule" id="PRU00104"/>
    </source>
</evidence>
<dbReference type="InterPro" id="IPR058738">
    <property type="entry name" value="PH-like_AREL1"/>
</dbReference>
<feature type="active site" description="Glycyl thioester intermediate" evidence="6">
    <location>
        <position position="923"/>
    </location>
</feature>
<dbReference type="EMBL" id="HBUF01393635">
    <property type="protein sequence ID" value="CAG6734757.1"/>
    <property type="molecule type" value="Transcribed_RNA"/>
</dbReference>
<dbReference type="GO" id="GO:0043066">
    <property type="term" value="P:negative regulation of apoptotic process"/>
    <property type="evidence" value="ECO:0007669"/>
    <property type="project" value="TreeGrafter"/>
</dbReference>
<evidence type="ECO:0000256" key="1">
    <source>
        <dbReference type="ARBA" id="ARBA00000885"/>
    </source>
</evidence>
<feature type="transmembrane region" description="Helical" evidence="7">
    <location>
        <begin position="184"/>
        <end position="206"/>
    </location>
</feature>
<evidence type="ECO:0000256" key="5">
    <source>
        <dbReference type="ARBA" id="ARBA00022786"/>
    </source>
</evidence>
<dbReference type="InterPro" id="IPR035983">
    <property type="entry name" value="Hect_E3_ubiquitin_ligase"/>
</dbReference>
<evidence type="ECO:0000313" key="9">
    <source>
        <dbReference type="EMBL" id="CAG6734757.1"/>
    </source>
</evidence>
<reference evidence="9" key="1">
    <citation type="submission" date="2021-05" db="EMBL/GenBank/DDBJ databases">
        <authorList>
            <person name="Alioto T."/>
            <person name="Alioto T."/>
            <person name="Gomez Garrido J."/>
        </authorList>
    </citation>
    <scope>NUCLEOTIDE SEQUENCE</scope>
</reference>
<feature type="transmembrane region" description="Helical" evidence="7">
    <location>
        <begin position="12"/>
        <end position="32"/>
    </location>
</feature>
<evidence type="ECO:0000256" key="4">
    <source>
        <dbReference type="ARBA" id="ARBA00022679"/>
    </source>
</evidence>
<dbReference type="PANTHER" id="PTHR11254">
    <property type="entry name" value="HECT DOMAIN UBIQUITIN-PROTEIN LIGASE"/>
    <property type="match status" value="1"/>
</dbReference>
<keyword evidence="4" id="KW-0808">Transferase</keyword>
<dbReference type="GO" id="GO:0006511">
    <property type="term" value="P:ubiquitin-dependent protein catabolic process"/>
    <property type="evidence" value="ECO:0007669"/>
    <property type="project" value="TreeGrafter"/>
</dbReference>
<sequence>MKYLDTAWSFASTWVTVVFCFLSCVTISYFTLEYTQLFGNRVEQKEIDLWLKENNLFMFKDLYQYRGISSLVSCASADDFPELPPHDEERIQRAARLLQQRLILRQWMVNVHLEEFYHRLLQDDVISLEDVYWLDDSKAHLIFGRKFAKWAEARLSLPASKDSLGILKEELWSTVVKSSDHQDAWTLGGMLVVSVSVAGLVTLAAMTQPSLAPEAKHSLLQYVTGKYLQPSNCTVEFDTDPPYYVGDSRVISIRFFQRNNNPYFICDEDNLIVYITREEEFRQVTPVIELGGEKSTAANLARVTFKVRYAGRYRIDISVNGTKVKGSPYHRTFLPGPPDPKKTLIVKFTSIMVAVENVLSKLSIEPRDEFGNTCVHDLNYEPEADYTVFITRSGGSGDDSPCEELSQSFLYNMKQKQVKLSLAFPYCGLYQVVLQYQGETISNGAFDCIVLSSAEAVSLEAKMSERHVSYVAYLIHMNGTPLPRPRKVIVALCPKQVIIREYILKFIPKKLMTYRLSPSTKISFTSDNPLYPHQSTFSLDDTQVRIELYSNDRTLIAASFTRFLLRNIGGSESFKDKQIYLYSEVRRLNQHNGHGHLIIKVNRDRFLESSYKEMKHFSVSDWCKKFDITFEGEPGIDHGGLRREWFRLICGYLFDPKHHLFKGLSDSSQALVHPNPTRPAHLKLKHFEFAGRIVGKCLYESALGDPYAQYVHARFTRSFLAQLTGLRVNYMHFQLDDPDLYSQKVKYICENDVTDLHLTYEDEEYNPDGTLAKTIELIPNGSKILVTNNNKISYLDALARYRLVTCVKDEVDAFLKGLNDLIPDNLLCIFDENELELLLCGTSDYSTADLLAHHVVASSFPHPRLLQWFWTALHNFTTEERARLLQFTTGSSQLPPGGFAQLKPKFSISYIQAHNSLPVAHTCSNQLCLPTYDNFEKFEKALITAINEGSEGFGLA</sequence>
<feature type="domain" description="HECT" evidence="8">
    <location>
        <begin position="618"/>
        <end position="956"/>
    </location>
</feature>
<name>A0A8D9DZ98_9HEMI</name>
<dbReference type="GO" id="GO:0005829">
    <property type="term" value="C:cytosol"/>
    <property type="evidence" value="ECO:0007669"/>
    <property type="project" value="TreeGrafter"/>
</dbReference>
<evidence type="ECO:0000256" key="2">
    <source>
        <dbReference type="ARBA" id="ARBA00004906"/>
    </source>
</evidence>
<dbReference type="SUPFAM" id="SSF81296">
    <property type="entry name" value="E set domains"/>
    <property type="match status" value="1"/>
</dbReference>
<dbReference type="GO" id="GO:0000209">
    <property type="term" value="P:protein polyubiquitination"/>
    <property type="evidence" value="ECO:0007669"/>
    <property type="project" value="TreeGrafter"/>
</dbReference>
<evidence type="ECO:0000256" key="7">
    <source>
        <dbReference type="SAM" id="Phobius"/>
    </source>
</evidence>
<comment type="pathway">
    <text evidence="2">Protein modification; protein ubiquitination.</text>
</comment>
<organism evidence="9">
    <name type="scientific">Cacopsylla melanoneura</name>
    <dbReference type="NCBI Taxonomy" id="428564"/>
    <lineage>
        <taxon>Eukaryota</taxon>
        <taxon>Metazoa</taxon>
        <taxon>Ecdysozoa</taxon>
        <taxon>Arthropoda</taxon>
        <taxon>Hexapoda</taxon>
        <taxon>Insecta</taxon>
        <taxon>Pterygota</taxon>
        <taxon>Neoptera</taxon>
        <taxon>Paraneoptera</taxon>
        <taxon>Hemiptera</taxon>
        <taxon>Sternorrhyncha</taxon>
        <taxon>Psylloidea</taxon>
        <taxon>Psyllidae</taxon>
        <taxon>Psyllinae</taxon>
        <taxon>Cacopsylla</taxon>
    </lineage>
</organism>
<protein>
    <recommendedName>
        <fullName evidence="3">HECT-type E3 ubiquitin transferase</fullName>
        <ecNumber evidence="3">2.3.2.26</ecNumber>
    </recommendedName>
</protein>
<keyword evidence="7" id="KW-1133">Transmembrane helix</keyword>
<accession>A0A8D9DZ98</accession>
<dbReference type="Pfam" id="PF25916">
    <property type="entry name" value="AREL1_PH-like"/>
    <property type="match status" value="1"/>
</dbReference>
<proteinExistence type="predicted"/>
<evidence type="ECO:0000259" key="8">
    <source>
        <dbReference type="PROSITE" id="PS50237"/>
    </source>
</evidence>
<dbReference type="InterPro" id="IPR014756">
    <property type="entry name" value="Ig_E-set"/>
</dbReference>
<dbReference type="Gene3D" id="3.30.2160.10">
    <property type="entry name" value="Hect, E3 ligase catalytic domain"/>
    <property type="match status" value="1"/>
</dbReference>
<dbReference type="Gene3D" id="3.30.2410.10">
    <property type="entry name" value="Hect, E3 ligase catalytic domain"/>
    <property type="match status" value="1"/>
</dbReference>
<keyword evidence="5 6" id="KW-0833">Ubl conjugation pathway</keyword>
<dbReference type="PROSITE" id="PS50237">
    <property type="entry name" value="HECT"/>
    <property type="match status" value="1"/>
</dbReference>
<dbReference type="SMART" id="SM00119">
    <property type="entry name" value="HECTc"/>
    <property type="match status" value="1"/>
</dbReference>
<dbReference type="EC" id="2.3.2.26" evidence="3"/>
<comment type="catalytic activity">
    <reaction evidence="1">
        <text>S-ubiquitinyl-[E2 ubiquitin-conjugating enzyme]-L-cysteine + [acceptor protein]-L-lysine = [E2 ubiquitin-conjugating enzyme]-L-cysteine + N(6)-ubiquitinyl-[acceptor protein]-L-lysine.</text>
        <dbReference type="EC" id="2.3.2.26"/>
    </reaction>
</comment>
<dbReference type="InterPro" id="IPR050409">
    <property type="entry name" value="E3_ubiq-protein_ligase"/>
</dbReference>
<dbReference type="EMBL" id="HBUF01393636">
    <property type="protein sequence ID" value="CAG6734758.1"/>
    <property type="molecule type" value="Transcribed_RNA"/>
</dbReference>
<dbReference type="GO" id="GO:0009966">
    <property type="term" value="P:regulation of signal transduction"/>
    <property type="evidence" value="ECO:0007669"/>
    <property type="project" value="UniProtKB-ARBA"/>
</dbReference>
<dbReference type="PANTHER" id="PTHR11254:SF340">
    <property type="entry name" value="APOPTOSIS-RESISTANT E3 UBIQUITIN PROTEIN LIGASE 1"/>
    <property type="match status" value="1"/>
</dbReference>
<dbReference type="SUPFAM" id="SSF56204">
    <property type="entry name" value="Hect, E3 ligase catalytic domain"/>
    <property type="match status" value="1"/>
</dbReference>
<dbReference type="Pfam" id="PF00632">
    <property type="entry name" value="HECT"/>
    <property type="match status" value="1"/>
</dbReference>
<dbReference type="GO" id="GO:0061630">
    <property type="term" value="F:ubiquitin protein ligase activity"/>
    <property type="evidence" value="ECO:0007669"/>
    <property type="project" value="UniProtKB-EC"/>
</dbReference>
<keyword evidence="7" id="KW-0812">Transmembrane</keyword>
<dbReference type="CDD" id="cd00078">
    <property type="entry name" value="HECTc"/>
    <property type="match status" value="1"/>
</dbReference>
<evidence type="ECO:0000256" key="3">
    <source>
        <dbReference type="ARBA" id="ARBA00012485"/>
    </source>
</evidence>
<dbReference type="FunFam" id="3.30.2160.10:FF:000008">
    <property type="entry name" value="Apoptosis-resistant E3 ubiquitin protein ligase 1"/>
    <property type="match status" value="1"/>
</dbReference>
<dbReference type="InterPro" id="IPR000569">
    <property type="entry name" value="HECT_dom"/>
</dbReference>
<keyword evidence="7" id="KW-0472">Membrane</keyword>
<dbReference type="AlphaFoldDB" id="A0A8D9DZ98"/>
<dbReference type="Gene3D" id="3.90.1750.10">
    <property type="entry name" value="Hect, E3 ligase catalytic domains"/>
    <property type="match status" value="1"/>
</dbReference>